<comment type="subcellular location">
    <subcellularLocation>
        <location evidence="1">Cell membrane</location>
        <topology evidence="1">Single-pass type I membrane protein</topology>
    </subcellularLocation>
</comment>
<keyword evidence="10" id="KW-0393">Immunoglobulin domain</keyword>
<dbReference type="PANTHER" id="PTHR25466:SF2">
    <property type="entry name" value="T-LYMPHOCYTE ACTIVATION ANTIGEN CD86"/>
    <property type="match status" value="1"/>
</dbReference>
<dbReference type="InterPro" id="IPR036179">
    <property type="entry name" value="Ig-like_dom_sf"/>
</dbReference>
<dbReference type="GO" id="GO:0071222">
    <property type="term" value="P:cellular response to lipopolysaccharide"/>
    <property type="evidence" value="ECO:0007669"/>
    <property type="project" value="TreeGrafter"/>
</dbReference>
<name>A0A8C5PJ76_9ANUR</name>
<dbReference type="InterPro" id="IPR013106">
    <property type="entry name" value="Ig_V-set"/>
</dbReference>
<keyword evidence="9" id="KW-0325">Glycoprotein</keyword>
<feature type="domain" description="Ig-like" evidence="11">
    <location>
        <begin position="25"/>
        <end position="125"/>
    </location>
</feature>
<dbReference type="InterPro" id="IPR013783">
    <property type="entry name" value="Ig-like_fold"/>
</dbReference>
<dbReference type="GO" id="GO:0007166">
    <property type="term" value="P:cell surface receptor signaling pathway"/>
    <property type="evidence" value="ECO:0007669"/>
    <property type="project" value="TreeGrafter"/>
</dbReference>
<keyword evidence="8" id="KW-0675">Receptor</keyword>
<evidence type="ECO:0000256" key="9">
    <source>
        <dbReference type="ARBA" id="ARBA00023180"/>
    </source>
</evidence>
<evidence type="ECO:0000256" key="1">
    <source>
        <dbReference type="ARBA" id="ARBA00004251"/>
    </source>
</evidence>
<dbReference type="Proteomes" id="UP000694569">
    <property type="component" value="Unplaced"/>
</dbReference>
<dbReference type="GO" id="GO:0042102">
    <property type="term" value="P:positive regulation of T cell proliferation"/>
    <property type="evidence" value="ECO:0007669"/>
    <property type="project" value="TreeGrafter"/>
</dbReference>
<dbReference type="PROSITE" id="PS50835">
    <property type="entry name" value="IG_LIKE"/>
    <property type="match status" value="1"/>
</dbReference>
<dbReference type="GO" id="GO:0042130">
    <property type="term" value="P:negative regulation of T cell proliferation"/>
    <property type="evidence" value="ECO:0007669"/>
    <property type="project" value="TreeGrafter"/>
</dbReference>
<keyword evidence="13" id="KW-1185">Reference proteome</keyword>
<evidence type="ECO:0000313" key="12">
    <source>
        <dbReference type="Ensembl" id="ENSLLEP00000023551.1"/>
    </source>
</evidence>
<reference evidence="12" key="2">
    <citation type="submission" date="2025-09" db="UniProtKB">
        <authorList>
            <consortium name="Ensembl"/>
        </authorList>
    </citation>
    <scope>IDENTIFICATION</scope>
</reference>
<sequence>APPTSRHCSTCHLLLRDGLVQKGLPQVPRSQTASLGSRVILPCAFRVKDSPVNPSLLVVIWKFGNKEMVKYENNEMTSNMKASMDTQVTMNGDVSLSLYNVTISDEGTYKCLVIYGQENQDKTINLHVQGMVPPGVTSAQIAIHTDSHPTSSILSASRSPRPAPLCQGQHFGPQLGTPHITVSFIVVELCDTLIHTAHYC</sequence>
<dbReference type="Pfam" id="PF07686">
    <property type="entry name" value="V-set"/>
    <property type="match status" value="1"/>
</dbReference>
<evidence type="ECO:0000256" key="4">
    <source>
        <dbReference type="ARBA" id="ARBA00022729"/>
    </source>
</evidence>
<evidence type="ECO:0000313" key="13">
    <source>
        <dbReference type="Proteomes" id="UP000694569"/>
    </source>
</evidence>
<dbReference type="SMART" id="SM00409">
    <property type="entry name" value="IG"/>
    <property type="match status" value="1"/>
</dbReference>
<evidence type="ECO:0000256" key="10">
    <source>
        <dbReference type="ARBA" id="ARBA00023319"/>
    </source>
</evidence>
<proteinExistence type="predicted"/>
<keyword evidence="2" id="KW-1003">Cell membrane</keyword>
<dbReference type="PANTHER" id="PTHR25466">
    <property type="entry name" value="T-LYMPHOCYTE ACTIVATION ANTIGEN"/>
    <property type="match status" value="1"/>
</dbReference>
<dbReference type="GO" id="GO:0031295">
    <property type="term" value="P:T cell costimulation"/>
    <property type="evidence" value="ECO:0007669"/>
    <property type="project" value="TreeGrafter"/>
</dbReference>
<dbReference type="OrthoDB" id="7225082at2759"/>
<keyword evidence="4" id="KW-0732">Signal</keyword>
<keyword evidence="5" id="KW-1133">Transmembrane helix</keyword>
<dbReference type="Ensembl" id="ENSLLET00000024446.1">
    <property type="protein sequence ID" value="ENSLLEP00000023551.1"/>
    <property type="gene ID" value="ENSLLEG00000014935.1"/>
</dbReference>
<evidence type="ECO:0000256" key="7">
    <source>
        <dbReference type="ARBA" id="ARBA00023157"/>
    </source>
</evidence>
<dbReference type="InterPro" id="IPR007110">
    <property type="entry name" value="Ig-like_dom"/>
</dbReference>
<organism evidence="12 13">
    <name type="scientific">Leptobrachium leishanense</name>
    <name type="common">Leishan spiny toad</name>
    <dbReference type="NCBI Taxonomy" id="445787"/>
    <lineage>
        <taxon>Eukaryota</taxon>
        <taxon>Metazoa</taxon>
        <taxon>Chordata</taxon>
        <taxon>Craniata</taxon>
        <taxon>Vertebrata</taxon>
        <taxon>Euteleostomi</taxon>
        <taxon>Amphibia</taxon>
        <taxon>Batrachia</taxon>
        <taxon>Anura</taxon>
        <taxon>Pelobatoidea</taxon>
        <taxon>Megophryidae</taxon>
        <taxon>Leptobrachium</taxon>
    </lineage>
</organism>
<evidence type="ECO:0000259" key="11">
    <source>
        <dbReference type="PROSITE" id="PS50835"/>
    </source>
</evidence>
<dbReference type="GO" id="GO:0006955">
    <property type="term" value="P:immune response"/>
    <property type="evidence" value="ECO:0007669"/>
    <property type="project" value="TreeGrafter"/>
</dbReference>
<keyword evidence="3" id="KW-0812">Transmembrane</keyword>
<dbReference type="SUPFAM" id="SSF48726">
    <property type="entry name" value="Immunoglobulin"/>
    <property type="match status" value="1"/>
</dbReference>
<evidence type="ECO:0000256" key="5">
    <source>
        <dbReference type="ARBA" id="ARBA00022989"/>
    </source>
</evidence>
<dbReference type="AlphaFoldDB" id="A0A8C5PJ76"/>
<evidence type="ECO:0000256" key="6">
    <source>
        <dbReference type="ARBA" id="ARBA00023136"/>
    </source>
</evidence>
<keyword evidence="7" id="KW-1015">Disulfide bond</keyword>
<protein>
    <recommendedName>
        <fullName evidence="11">Ig-like domain-containing protein</fullName>
    </recommendedName>
</protein>
<reference evidence="12" key="1">
    <citation type="submission" date="2025-08" db="UniProtKB">
        <authorList>
            <consortium name="Ensembl"/>
        </authorList>
    </citation>
    <scope>IDENTIFICATION</scope>
</reference>
<evidence type="ECO:0000256" key="3">
    <source>
        <dbReference type="ARBA" id="ARBA00022692"/>
    </source>
</evidence>
<evidence type="ECO:0000256" key="2">
    <source>
        <dbReference type="ARBA" id="ARBA00022475"/>
    </source>
</evidence>
<dbReference type="Gene3D" id="2.60.40.10">
    <property type="entry name" value="Immunoglobulins"/>
    <property type="match status" value="1"/>
</dbReference>
<dbReference type="GeneTree" id="ENSGT01020000230940"/>
<keyword evidence="6" id="KW-0472">Membrane</keyword>
<dbReference type="InterPro" id="IPR003599">
    <property type="entry name" value="Ig_sub"/>
</dbReference>
<evidence type="ECO:0000256" key="8">
    <source>
        <dbReference type="ARBA" id="ARBA00023170"/>
    </source>
</evidence>
<accession>A0A8C5PJ76</accession>
<dbReference type="GO" id="GO:0009897">
    <property type="term" value="C:external side of plasma membrane"/>
    <property type="evidence" value="ECO:0007669"/>
    <property type="project" value="TreeGrafter"/>
</dbReference>
<dbReference type="InterPro" id="IPR051713">
    <property type="entry name" value="T-cell_Activation_Regulation"/>
</dbReference>